<evidence type="ECO:0000259" key="3">
    <source>
        <dbReference type="Pfam" id="PF00561"/>
    </source>
</evidence>
<dbReference type="Proteomes" id="UP000054321">
    <property type="component" value="Unassembled WGS sequence"/>
</dbReference>
<evidence type="ECO:0000313" key="5">
    <source>
        <dbReference type="EMBL" id="KIN02979.1"/>
    </source>
</evidence>
<feature type="domain" description="Peptidase S33 tripeptidyl aminopeptidase-like C-terminal" evidence="4">
    <location>
        <begin position="367"/>
        <end position="459"/>
    </location>
</feature>
<dbReference type="Pfam" id="PF08386">
    <property type="entry name" value="Abhydrolase_4"/>
    <property type="match status" value="1"/>
</dbReference>
<accession>A0A0C3CVE4</accession>
<gene>
    <name evidence="5" type="ORF">OIDMADRAFT_119587</name>
</gene>
<sequence length="466" mass="50720">MPPNLECGQLKVPLDWSHSSGQQISLGMMKLKSAQTSTRIGNLIFNPGGPGGIATTFCQAQAEGVQVFSKATTDHFDIICPDPRGIGTSNPISCDSDLWNQWPSLFPKDEASFTKLIEHNKAFGQSCIDKSGDIVKFVDTTSVARDIEAIRIALGDDKLNWIGISYGTQIGAQYAELYPENIRAMVLDGNVDHSAPEIYATTAESETYENELDRFSEWCSRNETCALYGQDVGRIFDELVATADSSPISAPGCLPTADTKVAGTCQPHVTGEDVRFNVEGNSLLTYKLDTAFSLGWEKLGQALNESIHGNATLLSSGMAKDENSTSWQGLMVGCIDWDRSTTTFAQNEYRQMLANATAPHTRGASQSYQYNTQCINWPVAVQNPQHVLNQTAMRLAPPILMVNSNHDPESSYLWAQNMYTQIPSAVLVTRVGDGHSSYGLGGEATSIIDAYLINGTLPAKFFVVNS</sequence>
<reference evidence="6" key="2">
    <citation type="submission" date="2015-01" db="EMBL/GenBank/DDBJ databases">
        <title>Evolutionary Origins and Diversification of the Mycorrhizal Mutualists.</title>
        <authorList>
            <consortium name="DOE Joint Genome Institute"/>
            <consortium name="Mycorrhizal Genomics Consortium"/>
            <person name="Kohler A."/>
            <person name="Kuo A."/>
            <person name="Nagy L.G."/>
            <person name="Floudas D."/>
            <person name="Copeland A."/>
            <person name="Barry K.W."/>
            <person name="Cichocki N."/>
            <person name="Veneault-Fourrey C."/>
            <person name="LaButti K."/>
            <person name="Lindquist E.A."/>
            <person name="Lipzen A."/>
            <person name="Lundell T."/>
            <person name="Morin E."/>
            <person name="Murat C."/>
            <person name="Riley R."/>
            <person name="Ohm R."/>
            <person name="Sun H."/>
            <person name="Tunlid A."/>
            <person name="Henrissat B."/>
            <person name="Grigoriev I.V."/>
            <person name="Hibbett D.S."/>
            <person name="Martin F."/>
        </authorList>
    </citation>
    <scope>NUCLEOTIDE SEQUENCE [LARGE SCALE GENOMIC DNA]</scope>
    <source>
        <strain evidence="6">Zn</strain>
    </source>
</reference>
<dbReference type="EMBL" id="KN832874">
    <property type="protein sequence ID" value="KIN02979.1"/>
    <property type="molecule type" value="Genomic_DNA"/>
</dbReference>
<dbReference type="InParanoid" id="A0A0C3CVE4"/>
<feature type="domain" description="AB hydrolase-1" evidence="3">
    <location>
        <begin position="43"/>
        <end position="239"/>
    </location>
</feature>
<dbReference type="HOGENOM" id="CLU_013364_3_3_1"/>
<reference evidence="5 6" key="1">
    <citation type="submission" date="2014-04" db="EMBL/GenBank/DDBJ databases">
        <authorList>
            <consortium name="DOE Joint Genome Institute"/>
            <person name="Kuo A."/>
            <person name="Martino E."/>
            <person name="Perotto S."/>
            <person name="Kohler A."/>
            <person name="Nagy L.G."/>
            <person name="Floudas D."/>
            <person name="Copeland A."/>
            <person name="Barry K.W."/>
            <person name="Cichocki N."/>
            <person name="Veneault-Fourrey C."/>
            <person name="LaButti K."/>
            <person name="Lindquist E.A."/>
            <person name="Lipzen A."/>
            <person name="Lundell T."/>
            <person name="Morin E."/>
            <person name="Murat C."/>
            <person name="Sun H."/>
            <person name="Tunlid A."/>
            <person name="Henrissat B."/>
            <person name="Grigoriev I.V."/>
            <person name="Hibbett D.S."/>
            <person name="Martin F."/>
            <person name="Nordberg H.P."/>
            <person name="Cantor M.N."/>
            <person name="Hua S.X."/>
        </authorList>
    </citation>
    <scope>NUCLEOTIDE SEQUENCE [LARGE SCALE GENOMIC DNA]</scope>
    <source>
        <strain evidence="5 6">Zn</strain>
    </source>
</reference>
<proteinExistence type="inferred from homology"/>
<evidence type="ECO:0000256" key="1">
    <source>
        <dbReference type="ARBA" id="ARBA00010088"/>
    </source>
</evidence>
<dbReference type="InterPro" id="IPR029058">
    <property type="entry name" value="AB_hydrolase_fold"/>
</dbReference>
<evidence type="ECO:0000256" key="2">
    <source>
        <dbReference type="ARBA" id="ARBA00022801"/>
    </source>
</evidence>
<dbReference type="GO" id="GO:0016787">
    <property type="term" value="F:hydrolase activity"/>
    <property type="evidence" value="ECO:0007669"/>
    <property type="project" value="UniProtKB-KW"/>
</dbReference>
<dbReference type="STRING" id="913774.A0A0C3CVE4"/>
<dbReference type="OrthoDB" id="425534at2759"/>
<dbReference type="AlphaFoldDB" id="A0A0C3CVE4"/>
<dbReference type="PANTHER" id="PTHR43248">
    <property type="entry name" value="2-SUCCINYL-6-HYDROXY-2,4-CYCLOHEXADIENE-1-CARBOXYLATE SYNTHASE"/>
    <property type="match status" value="1"/>
</dbReference>
<organism evidence="5 6">
    <name type="scientific">Oidiodendron maius (strain Zn)</name>
    <dbReference type="NCBI Taxonomy" id="913774"/>
    <lineage>
        <taxon>Eukaryota</taxon>
        <taxon>Fungi</taxon>
        <taxon>Dikarya</taxon>
        <taxon>Ascomycota</taxon>
        <taxon>Pezizomycotina</taxon>
        <taxon>Leotiomycetes</taxon>
        <taxon>Leotiomycetes incertae sedis</taxon>
        <taxon>Myxotrichaceae</taxon>
        <taxon>Oidiodendron</taxon>
    </lineage>
</organism>
<dbReference type="InterPro" id="IPR000073">
    <property type="entry name" value="AB_hydrolase_1"/>
</dbReference>
<dbReference type="PANTHER" id="PTHR43248:SF30">
    <property type="entry name" value="AB HYDROLASE-1 DOMAIN-CONTAINING PROTEIN"/>
    <property type="match status" value="1"/>
</dbReference>
<keyword evidence="6" id="KW-1185">Reference proteome</keyword>
<evidence type="ECO:0000259" key="4">
    <source>
        <dbReference type="Pfam" id="PF08386"/>
    </source>
</evidence>
<dbReference type="Gene3D" id="3.40.50.1820">
    <property type="entry name" value="alpha/beta hydrolase"/>
    <property type="match status" value="1"/>
</dbReference>
<dbReference type="SUPFAM" id="SSF53474">
    <property type="entry name" value="alpha/beta-Hydrolases"/>
    <property type="match status" value="1"/>
</dbReference>
<dbReference type="InterPro" id="IPR051601">
    <property type="entry name" value="Serine_prot/Carboxylest_S33"/>
</dbReference>
<dbReference type="Pfam" id="PF00561">
    <property type="entry name" value="Abhydrolase_1"/>
    <property type="match status" value="1"/>
</dbReference>
<keyword evidence="2" id="KW-0378">Hydrolase</keyword>
<protein>
    <submittedName>
        <fullName evidence="5">Uncharacterized protein</fullName>
    </submittedName>
</protein>
<comment type="similarity">
    <text evidence="1">Belongs to the peptidase S33 family.</text>
</comment>
<name>A0A0C3CVE4_OIDMZ</name>
<evidence type="ECO:0000313" key="6">
    <source>
        <dbReference type="Proteomes" id="UP000054321"/>
    </source>
</evidence>
<dbReference type="InterPro" id="IPR013595">
    <property type="entry name" value="Pept_S33_TAP-like_C"/>
</dbReference>